<dbReference type="GO" id="GO:0018580">
    <property type="term" value="F:nitronate monooxygenase activity"/>
    <property type="evidence" value="ECO:0007669"/>
    <property type="project" value="InterPro"/>
</dbReference>
<dbReference type="EMBL" id="MU806043">
    <property type="protein sequence ID" value="KAJ3841332.1"/>
    <property type="molecule type" value="Genomic_DNA"/>
</dbReference>
<accession>A0AA38UGU5</accession>
<dbReference type="InterPro" id="IPR004136">
    <property type="entry name" value="NMO"/>
</dbReference>
<dbReference type="Proteomes" id="UP001163846">
    <property type="component" value="Unassembled WGS sequence"/>
</dbReference>
<evidence type="ECO:0000313" key="4">
    <source>
        <dbReference type="EMBL" id="KAJ3841332.1"/>
    </source>
</evidence>
<keyword evidence="2" id="KW-0288">FMN</keyword>
<comment type="caution">
    <text evidence="4">The sequence shown here is derived from an EMBL/GenBank/DDBJ whole genome shotgun (WGS) entry which is preliminary data.</text>
</comment>
<evidence type="ECO:0000256" key="1">
    <source>
        <dbReference type="ARBA" id="ARBA00022630"/>
    </source>
</evidence>
<evidence type="ECO:0000313" key="5">
    <source>
        <dbReference type="Proteomes" id="UP001163846"/>
    </source>
</evidence>
<organism evidence="4 5">
    <name type="scientific">Lentinula raphanica</name>
    <dbReference type="NCBI Taxonomy" id="153919"/>
    <lineage>
        <taxon>Eukaryota</taxon>
        <taxon>Fungi</taxon>
        <taxon>Dikarya</taxon>
        <taxon>Basidiomycota</taxon>
        <taxon>Agaricomycotina</taxon>
        <taxon>Agaricomycetes</taxon>
        <taxon>Agaricomycetidae</taxon>
        <taxon>Agaricales</taxon>
        <taxon>Marasmiineae</taxon>
        <taxon>Omphalotaceae</taxon>
        <taxon>Lentinula</taxon>
    </lineage>
</organism>
<keyword evidence="5" id="KW-1185">Reference proteome</keyword>
<gene>
    <name evidence="4" type="ORF">F5878DRAFT_650592</name>
</gene>
<dbReference type="Pfam" id="PF03060">
    <property type="entry name" value="NMO"/>
    <property type="match status" value="1"/>
</dbReference>
<dbReference type="CDD" id="cd04730">
    <property type="entry name" value="NPD_like"/>
    <property type="match status" value="1"/>
</dbReference>
<keyword evidence="3" id="KW-0560">Oxidoreductase</keyword>
<sequence length="341" mass="36813">MSEIISTGLTSLLGIKTPLIVPPMAGVSGELILNSNFRMISTGYQPAEVLISELSLARSLLEIQSPTGKLPIGVGFLGWLLDKMPFDEAKSLLNAASSANVQALWFSFGSDLGKWVQYVREHFPTENSLIFVQVNSVEEAIHAVENLKADVVVAQGIESGGHGSGHAPPLSELLQGILAQSYNSSHQPVFLAAGGLANGADIASQLTLGAAGAVMGTRFLLTPESKYTDAQREALIVARSEDTVRTMAFDHARGTIDWPEGIDGRGLRNDTVLDFERGESINVIQSRFKEGTRTQDRKRFLVWAGTGVGSMNRVMPAKDVVKELHEECQQQLAVDSKKLDL</sequence>
<name>A0AA38UGU5_9AGAR</name>
<dbReference type="PANTHER" id="PTHR32332:SF31">
    <property type="entry name" value="2-NITROPROPANE DIOXYGENASE FAMILY, PUTATIVE (AFU_ORTHOLOGUE AFUA_2G09850)-RELATED"/>
    <property type="match status" value="1"/>
</dbReference>
<dbReference type="GO" id="GO:0051213">
    <property type="term" value="F:dioxygenase activity"/>
    <property type="evidence" value="ECO:0007669"/>
    <property type="project" value="UniProtKB-KW"/>
</dbReference>
<keyword evidence="1" id="KW-0285">Flavoprotein</keyword>
<keyword evidence="4" id="KW-0223">Dioxygenase</keyword>
<dbReference type="PANTHER" id="PTHR32332">
    <property type="entry name" value="2-NITROPROPANE DIOXYGENASE"/>
    <property type="match status" value="1"/>
</dbReference>
<reference evidence="4" key="1">
    <citation type="submission" date="2022-08" db="EMBL/GenBank/DDBJ databases">
        <authorList>
            <consortium name="DOE Joint Genome Institute"/>
            <person name="Min B."/>
            <person name="Riley R."/>
            <person name="Sierra-Patev S."/>
            <person name="Naranjo-Ortiz M."/>
            <person name="Looney B."/>
            <person name="Konkel Z."/>
            <person name="Slot J.C."/>
            <person name="Sakamoto Y."/>
            <person name="Steenwyk J.L."/>
            <person name="Rokas A."/>
            <person name="Carro J."/>
            <person name="Camarero S."/>
            <person name="Ferreira P."/>
            <person name="Molpeceres G."/>
            <person name="Ruiz-Duenas F.J."/>
            <person name="Serrano A."/>
            <person name="Henrissat B."/>
            <person name="Drula E."/>
            <person name="Hughes K.W."/>
            <person name="Mata J.L."/>
            <person name="Ishikawa N.K."/>
            <person name="Vargas-Isla R."/>
            <person name="Ushijima S."/>
            <person name="Smith C.A."/>
            <person name="Ahrendt S."/>
            <person name="Andreopoulos W."/>
            <person name="He G."/>
            <person name="Labutti K."/>
            <person name="Lipzen A."/>
            <person name="Ng V."/>
            <person name="Sandor L."/>
            <person name="Barry K."/>
            <person name="Martinez A.T."/>
            <person name="Xiao Y."/>
            <person name="Gibbons J.G."/>
            <person name="Terashima K."/>
            <person name="Hibbett D.S."/>
            <person name="Grigoriev I.V."/>
        </authorList>
    </citation>
    <scope>NUCLEOTIDE SEQUENCE</scope>
    <source>
        <strain evidence="4">TFB9207</strain>
    </source>
</reference>
<proteinExistence type="predicted"/>
<dbReference type="Gene3D" id="3.20.20.70">
    <property type="entry name" value="Aldolase class I"/>
    <property type="match status" value="1"/>
</dbReference>
<dbReference type="InterPro" id="IPR013785">
    <property type="entry name" value="Aldolase_TIM"/>
</dbReference>
<protein>
    <submittedName>
        <fullName evidence="4">2-nitropropane dioxygenase</fullName>
    </submittedName>
</protein>
<evidence type="ECO:0000256" key="2">
    <source>
        <dbReference type="ARBA" id="ARBA00022643"/>
    </source>
</evidence>
<dbReference type="SUPFAM" id="SSF51412">
    <property type="entry name" value="Inosine monophosphate dehydrogenase (IMPDH)"/>
    <property type="match status" value="1"/>
</dbReference>
<evidence type="ECO:0000256" key="3">
    <source>
        <dbReference type="ARBA" id="ARBA00023002"/>
    </source>
</evidence>
<dbReference type="AlphaFoldDB" id="A0AA38UGU5"/>